<keyword evidence="3" id="KW-0274">FAD</keyword>
<dbReference type="Gene3D" id="3.50.50.60">
    <property type="entry name" value="FAD/NAD(P)-binding domain"/>
    <property type="match status" value="1"/>
</dbReference>
<dbReference type="Proteomes" id="UP000253975">
    <property type="component" value="Unassembled WGS sequence"/>
</dbReference>
<accession>A0A369LKF9</accession>
<dbReference type="InterPro" id="IPR003953">
    <property type="entry name" value="FAD-dep_OxRdtase_2_FAD-bd"/>
</dbReference>
<organism evidence="6 7">
    <name type="scientific">Slackia isoflavoniconvertens</name>
    <dbReference type="NCBI Taxonomy" id="572010"/>
    <lineage>
        <taxon>Bacteria</taxon>
        <taxon>Bacillati</taxon>
        <taxon>Actinomycetota</taxon>
        <taxon>Coriobacteriia</taxon>
        <taxon>Eggerthellales</taxon>
        <taxon>Eggerthellaceae</taxon>
        <taxon>Slackia</taxon>
    </lineage>
</organism>
<dbReference type="EMBL" id="PPTO01000007">
    <property type="protein sequence ID" value="RDB58716.1"/>
    <property type="molecule type" value="Genomic_DNA"/>
</dbReference>
<dbReference type="PANTHER" id="PTHR43400:SF10">
    <property type="entry name" value="3-OXOSTEROID 1-DEHYDROGENASE"/>
    <property type="match status" value="1"/>
</dbReference>
<sequence length="565" mass="59746">MDNSHRWNILSEMPRCMPDDRRGACQSRHQGGCIMGIETKGMSRRSFLGAGAVVAAGAAFAGLAGCSPSGETKGAEATSAAAAGETRDLGSASFELTADTKQADETKEVDIVVVGSGMGGFSAALTAIEEGAKSVVLLEKNNSLGGSTNMAECPAGARPFEYTEEEARAAAAGAQADSYGVSDPMLLYSMFRDAKENFSWLFDTHGVGWTKQGEAPAFYEGGNGKIAIEKLAAAAEKENGLEVLTETPATQLLLSDEYTVEGVRAKTKDGKYVDYKAKAVVLATGGMSTNKTLLAGYTSQDLDKTIGWGQGQDGDGHLMAEQTAHGRANHLTVDSLFNNVKDFSYDSALGVCVAMQPSNFWVNQDGLRFMNENISSTAVSGKVVETQGSVWSIVDADGIQKYAEVGCQRHYSGFADKLVGNAIDGLQDEVDKAVSGNDECFKADTIADLAKEIGVDADNLADEIEKYNTGTDAEWGKEAENMWPIATAPFYAFRISSGMLNTSGGIRINTNAQVVDDRYKPIAGLYAAGVCTSGWDGEVYGNGTCQANALFCGRTAAKHIVKNLL</sequence>
<dbReference type="SUPFAM" id="SSF56425">
    <property type="entry name" value="Succinate dehydrogenase/fumarate reductase flavoprotein, catalytic domain"/>
    <property type="match status" value="1"/>
</dbReference>
<evidence type="ECO:0000256" key="1">
    <source>
        <dbReference type="ARBA" id="ARBA00001974"/>
    </source>
</evidence>
<evidence type="ECO:0000313" key="7">
    <source>
        <dbReference type="Proteomes" id="UP000253975"/>
    </source>
</evidence>
<comment type="caution">
    <text evidence="6">The sequence shown here is derived from an EMBL/GenBank/DDBJ whole genome shotgun (WGS) entry which is preliminary data.</text>
</comment>
<evidence type="ECO:0000256" key="2">
    <source>
        <dbReference type="ARBA" id="ARBA00022630"/>
    </source>
</evidence>
<comment type="cofactor">
    <cofactor evidence="1">
        <name>FAD</name>
        <dbReference type="ChEBI" id="CHEBI:57692"/>
    </cofactor>
</comment>
<dbReference type="InterPro" id="IPR006311">
    <property type="entry name" value="TAT_signal"/>
</dbReference>
<dbReference type="SUPFAM" id="SSF51905">
    <property type="entry name" value="FAD/NAD(P)-binding domain"/>
    <property type="match status" value="1"/>
</dbReference>
<dbReference type="PRINTS" id="PR00411">
    <property type="entry name" value="PNDRDTASEI"/>
</dbReference>
<dbReference type="PRINTS" id="PR00368">
    <property type="entry name" value="FADPNR"/>
</dbReference>
<dbReference type="Gene3D" id="3.90.700.10">
    <property type="entry name" value="Succinate dehydrogenase/fumarate reductase flavoprotein, catalytic domain"/>
    <property type="match status" value="1"/>
</dbReference>
<dbReference type="Pfam" id="PF00890">
    <property type="entry name" value="FAD_binding_2"/>
    <property type="match status" value="1"/>
</dbReference>
<keyword evidence="4" id="KW-0560">Oxidoreductase</keyword>
<dbReference type="InterPro" id="IPR036188">
    <property type="entry name" value="FAD/NAD-bd_sf"/>
</dbReference>
<dbReference type="AlphaFoldDB" id="A0A369LKF9"/>
<evidence type="ECO:0000256" key="3">
    <source>
        <dbReference type="ARBA" id="ARBA00022827"/>
    </source>
</evidence>
<proteinExistence type="predicted"/>
<reference evidence="6 7" key="1">
    <citation type="journal article" date="2018" name="Elife">
        <title>Discovery and characterization of a prevalent human gut bacterial enzyme sufficient for the inactivation of a family of plant toxins.</title>
        <authorList>
            <person name="Koppel N."/>
            <person name="Bisanz J.E."/>
            <person name="Pandelia M.E."/>
            <person name="Turnbaugh P.J."/>
            <person name="Balskus E.P."/>
        </authorList>
    </citation>
    <scope>NUCLEOTIDE SEQUENCE [LARGE SCALE GENOMIC DNA]</scope>
    <source>
        <strain evidence="6 7">OB21 GAM31</strain>
    </source>
</reference>
<evidence type="ECO:0000256" key="4">
    <source>
        <dbReference type="ARBA" id="ARBA00023002"/>
    </source>
</evidence>
<keyword evidence="2" id="KW-0285">Flavoprotein</keyword>
<protein>
    <recommendedName>
        <fullName evidence="5">FAD-dependent oxidoreductase 2 FAD-binding domain-containing protein</fullName>
    </recommendedName>
</protein>
<dbReference type="GO" id="GO:0008202">
    <property type="term" value="P:steroid metabolic process"/>
    <property type="evidence" value="ECO:0007669"/>
    <property type="project" value="UniProtKB-ARBA"/>
</dbReference>
<dbReference type="GO" id="GO:0033765">
    <property type="term" value="F:steroid dehydrogenase activity, acting on the CH-CH group of donors"/>
    <property type="evidence" value="ECO:0007669"/>
    <property type="project" value="UniProtKB-ARBA"/>
</dbReference>
<dbReference type="PROSITE" id="PS51318">
    <property type="entry name" value="TAT"/>
    <property type="match status" value="1"/>
</dbReference>
<evidence type="ECO:0000313" key="6">
    <source>
        <dbReference type="EMBL" id="RDB58716.1"/>
    </source>
</evidence>
<gene>
    <name evidence="6" type="ORF">C1881_05410</name>
</gene>
<dbReference type="InterPro" id="IPR050315">
    <property type="entry name" value="FAD-oxidoreductase_2"/>
</dbReference>
<dbReference type="PANTHER" id="PTHR43400">
    <property type="entry name" value="FUMARATE REDUCTASE"/>
    <property type="match status" value="1"/>
</dbReference>
<dbReference type="InterPro" id="IPR027477">
    <property type="entry name" value="Succ_DH/fumarate_Rdtase_cat_sf"/>
</dbReference>
<name>A0A369LKF9_9ACTN</name>
<feature type="domain" description="FAD-dependent oxidoreductase 2 FAD-binding" evidence="5">
    <location>
        <begin position="110"/>
        <end position="543"/>
    </location>
</feature>
<evidence type="ECO:0000259" key="5">
    <source>
        <dbReference type="Pfam" id="PF00890"/>
    </source>
</evidence>